<organism evidence="1 2">
    <name type="scientific">Blastococcus jejuensis</name>
    <dbReference type="NCBI Taxonomy" id="351224"/>
    <lineage>
        <taxon>Bacteria</taxon>
        <taxon>Bacillati</taxon>
        <taxon>Actinomycetota</taxon>
        <taxon>Actinomycetes</taxon>
        <taxon>Geodermatophilales</taxon>
        <taxon>Geodermatophilaceae</taxon>
        <taxon>Blastococcus</taxon>
    </lineage>
</organism>
<reference evidence="2" key="1">
    <citation type="journal article" date="2019" name="Int. J. Syst. Evol. Microbiol.">
        <title>The Global Catalogue of Microorganisms (GCM) 10K type strain sequencing project: providing services to taxonomists for standard genome sequencing and annotation.</title>
        <authorList>
            <consortium name="The Broad Institute Genomics Platform"/>
            <consortium name="The Broad Institute Genome Sequencing Center for Infectious Disease"/>
            <person name="Wu L."/>
            <person name="Ma J."/>
        </authorList>
    </citation>
    <scope>NUCLEOTIDE SEQUENCE [LARGE SCALE GENOMIC DNA]</scope>
    <source>
        <strain evidence="2">JCM 15614</strain>
    </source>
</reference>
<sequence>MTSTASSRPWLQAAIARPVHASGAPAPAGGRHRAPEVPGAVEFLTSEQIAAGGGRHAEPEWSREAFDPARDEVDAFDWLGFESAQD</sequence>
<evidence type="ECO:0000313" key="1">
    <source>
        <dbReference type="EMBL" id="GAA3180472.1"/>
    </source>
</evidence>
<accession>A0ABP6PJI2</accession>
<evidence type="ECO:0000313" key="2">
    <source>
        <dbReference type="Proteomes" id="UP001499924"/>
    </source>
</evidence>
<dbReference type="Proteomes" id="UP001499924">
    <property type="component" value="Unassembled WGS sequence"/>
</dbReference>
<gene>
    <name evidence="1" type="ORF">GCM10010531_38240</name>
</gene>
<protein>
    <submittedName>
        <fullName evidence="1">Uncharacterized protein</fullName>
    </submittedName>
</protein>
<name>A0ABP6PJI2_9ACTN</name>
<proteinExistence type="predicted"/>
<comment type="caution">
    <text evidence="1">The sequence shown here is derived from an EMBL/GenBank/DDBJ whole genome shotgun (WGS) entry which is preliminary data.</text>
</comment>
<keyword evidence="2" id="KW-1185">Reference proteome</keyword>
<dbReference type="EMBL" id="BAAAVV010000012">
    <property type="protein sequence ID" value="GAA3180472.1"/>
    <property type="molecule type" value="Genomic_DNA"/>
</dbReference>
<dbReference type="RefSeq" id="WP_344690646.1">
    <property type="nucleotide sequence ID" value="NZ_BAAAVV010000012.1"/>
</dbReference>